<reference evidence="2" key="2">
    <citation type="submission" date="2015-09" db="EMBL/GenBank/DDBJ databases">
        <title>Draft genome sequence of a multidrug-resistant Chryseobacterium indologenes isolate from Malaysia.</title>
        <authorList>
            <person name="Yu C.Y."/>
            <person name="Ang G.Y."/>
            <person name="Chan K.-G."/>
        </authorList>
    </citation>
    <scope>NUCLEOTIDE SEQUENCE [LARGE SCALE GENOMIC DNA]</scope>
    <source>
        <strain evidence="2">CI_885</strain>
    </source>
</reference>
<gene>
    <name evidence="1" type="ORF">AOB46_16190</name>
</gene>
<dbReference type="EMBL" id="LJOD01000011">
    <property type="protein sequence ID" value="KPE50279.1"/>
    <property type="molecule type" value="Genomic_DNA"/>
</dbReference>
<comment type="caution">
    <text evidence="1">The sequence shown here is derived from an EMBL/GenBank/DDBJ whole genome shotgun (WGS) entry which is preliminary data.</text>
</comment>
<proteinExistence type="predicted"/>
<accession>A0A0N1KSA3</accession>
<dbReference type="AlphaFoldDB" id="A0A0N1KSA3"/>
<dbReference type="PATRIC" id="fig|253.9.peg.1178"/>
<protein>
    <submittedName>
        <fullName evidence="1">Uncharacterized protein</fullName>
    </submittedName>
</protein>
<evidence type="ECO:0000313" key="2">
    <source>
        <dbReference type="Proteomes" id="UP000037953"/>
    </source>
</evidence>
<dbReference type="Proteomes" id="UP000037953">
    <property type="component" value="Unassembled WGS sequence"/>
</dbReference>
<name>A0A0N1KSA3_CHRID</name>
<dbReference type="RefSeq" id="WP_062701239.1">
    <property type="nucleotide sequence ID" value="NZ_LJOD01000011.1"/>
</dbReference>
<sequence>MNANAELIFNKELDKNLSVECFVDNSGNYYTWEFKIKGKENKTLDQFKISKQKLNEYSPLAGRPGFYKQFKVIAAFKNMDNIVFLLDKFGQVDVQLYSLSGKSSRVIIPFKNYQLSPMDTDILGEDFQDVKMINNTIYTLSKHLRENSRFYHISMVDLIDKKAQESLINVSAKESVKDQNGDQKTIVQLEDSSYKSTGFGFKFSLLNNNLLEVKKDNADDFMTRINFAPSKMDKNKDINTIIE</sequence>
<evidence type="ECO:0000313" key="1">
    <source>
        <dbReference type="EMBL" id="KPE50279.1"/>
    </source>
</evidence>
<dbReference type="OrthoDB" id="1241874at2"/>
<reference evidence="1 2" key="1">
    <citation type="journal article" date="2015" name="Genom Data">
        <title>Draft genome sequence of a multidrug-resistant Chryseobacterium indologenes isolate from Malaysia.</title>
        <authorList>
            <person name="Yu C.Y."/>
            <person name="Ang G.Y."/>
            <person name="Cheng H.J."/>
            <person name="Cheong Y.M."/>
            <person name="Yin W.F."/>
            <person name="Chan K.G."/>
        </authorList>
    </citation>
    <scope>NUCLEOTIDE SEQUENCE [LARGE SCALE GENOMIC DNA]</scope>
    <source>
        <strain evidence="1 2">CI_885</strain>
    </source>
</reference>
<organism evidence="1 2">
    <name type="scientific">Chryseobacterium indologenes</name>
    <name type="common">Flavobacterium indologenes</name>
    <dbReference type="NCBI Taxonomy" id="253"/>
    <lineage>
        <taxon>Bacteria</taxon>
        <taxon>Pseudomonadati</taxon>
        <taxon>Bacteroidota</taxon>
        <taxon>Flavobacteriia</taxon>
        <taxon>Flavobacteriales</taxon>
        <taxon>Weeksellaceae</taxon>
        <taxon>Chryseobacterium group</taxon>
        <taxon>Chryseobacterium</taxon>
    </lineage>
</organism>